<dbReference type="PROSITE" id="PS00108">
    <property type="entry name" value="PROTEIN_KINASE_ST"/>
    <property type="match status" value="1"/>
</dbReference>
<feature type="region of interest" description="Disordered" evidence="9">
    <location>
        <begin position="152"/>
        <end position="266"/>
    </location>
</feature>
<keyword evidence="6" id="KW-0547">Nucleotide-binding</keyword>
<dbReference type="Pfam" id="PF00786">
    <property type="entry name" value="PBD"/>
    <property type="match status" value="1"/>
</dbReference>
<evidence type="ECO:0000256" key="2">
    <source>
        <dbReference type="ARBA" id="ARBA00012513"/>
    </source>
</evidence>
<evidence type="ECO:0000256" key="8">
    <source>
        <dbReference type="ARBA" id="ARBA00022840"/>
    </source>
</evidence>
<feature type="compositionally biased region" description="Low complexity" evidence="9">
    <location>
        <begin position="155"/>
        <end position="171"/>
    </location>
</feature>
<keyword evidence="4" id="KW-0723">Serine/threonine-protein kinase</keyword>
<dbReference type="InterPro" id="IPR008271">
    <property type="entry name" value="Ser/Thr_kinase_AS"/>
</dbReference>
<dbReference type="PROSITE" id="PS50011">
    <property type="entry name" value="PROTEIN_KINASE_DOM"/>
    <property type="match status" value="1"/>
</dbReference>
<evidence type="ECO:0000256" key="3">
    <source>
        <dbReference type="ARBA" id="ARBA00022490"/>
    </source>
</evidence>
<organism evidence="12 13">
    <name type="scientific">Gouania willdenowi</name>
    <name type="common">Blunt-snouted clingfish</name>
    <name type="synonym">Lepadogaster willdenowi</name>
    <dbReference type="NCBI Taxonomy" id="441366"/>
    <lineage>
        <taxon>Eukaryota</taxon>
        <taxon>Metazoa</taxon>
        <taxon>Chordata</taxon>
        <taxon>Craniata</taxon>
        <taxon>Vertebrata</taxon>
        <taxon>Euteleostomi</taxon>
        <taxon>Actinopterygii</taxon>
        <taxon>Neopterygii</taxon>
        <taxon>Teleostei</taxon>
        <taxon>Neoteleostei</taxon>
        <taxon>Acanthomorphata</taxon>
        <taxon>Ovalentaria</taxon>
        <taxon>Blenniimorphae</taxon>
        <taxon>Blenniiformes</taxon>
        <taxon>Gobiesocoidei</taxon>
        <taxon>Gobiesocidae</taxon>
        <taxon>Gobiesocinae</taxon>
        <taxon>Gouania</taxon>
    </lineage>
</organism>
<feature type="domain" description="Protein kinase" evidence="10">
    <location>
        <begin position="249"/>
        <end position="503"/>
    </location>
</feature>
<dbReference type="Gene3D" id="1.10.510.10">
    <property type="entry name" value="Transferase(Phosphotransferase) domain 1"/>
    <property type="match status" value="1"/>
</dbReference>
<feature type="domain" description="CRIB" evidence="11">
    <location>
        <begin position="79"/>
        <end position="92"/>
    </location>
</feature>
<feature type="compositionally biased region" description="Acidic residues" evidence="9">
    <location>
        <begin position="178"/>
        <end position="187"/>
    </location>
</feature>
<evidence type="ECO:0000256" key="5">
    <source>
        <dbReference type="ARBA" id="ARBA00022679"/>
    </source>
</evidence>
<evidence type="ECO:0000259" key="10">
    <source>
        <dbReference type="PROSITE" id="PS50011"/>
    </source>
</evidence>
<sequence length="527" mass="58306">MSDNGEVEDKPPAPPMRNTSTMIGSCNKDPAPLNHSSKPLPPNPEDKKKKDRSIRFILTGGGDKNHANTAYKKKERPEISLPSDFEHTIHVGFDAVTGEFTGMPEQWARLLQTSNITKLEQKKNPQAVLDVLKFYDSKETVNSQKYMSFTDKNTDTFSSSNVTSSKTVSETPAIATVSEDDDEDEAEPPPVIAPRPEHTKSIYTRSVIEPLPPPSTKDAATSPICPPAPASTDPATAAVTPHASPAPGPSVPRPQDKGRKKKMSDEEILEKLRTIVSVAIKQMNLQQQPKKELIINEILVMRENKNPNIVNYLDSYLVGDELWVVMEYLAGGSLTDVVTETCMDEAQIAAVCRECLQALEFLHSNQVIHRDIKSDNILLGMDGSVKLTDFGFCAQITPEQSKRSTMVGTPYWMAPEVVTRKAYGPKVDIWSLGIMAIEMVEGEPPYLNENPLRALYLIATNGTPELQNPEKLSSIFRDFLNQCLEMDVEKRGSAKELLQHQFLKVAKPLSSLTPLIMAAKEAAKNNR</sequence>
<dbReference type="PROSITE" id="PS50108">
    <property type="entry name" value="CRIB"/>
    <property type="match status" value="1"/>
</dbReference>
<dbReference type="Gene3D" id="3.90.810.10">
    <property type="entry name" value="CRIB domain"/>
    <property type="match status" value="1"/>
</dbReference>
<dbReference type="SUPFAM" id="SSF56112">
    <property type="entry name" value="Protein kinase-like (PK-like)"/>
    <property type="match status" value="1"/>
</dbReference>
<evidence type="ECO:0000259" key="11">
    <source>
        <dbReference type="PROSITE" id="PS50108"/>
    </source>
</evidence>
<evidence type="ECO:0000256" key="4">
    <source>
        <dbReference type="ARBA" id="ARBA00022527"/>
    </source>
</evidence>
<evidence type="ECO:0000256" key="9">
    <source>
        <dbReference type="SAM" id="MobiDB-lite"/>
    </source>
</evidence>
<dbReference type="GO" id="GO:0004674">
    <property type="term" value="F:protein serine/threonine kinase activity"/>
    <property type="evidence" value="ECO:0007669"/>
    <property type="project" value="UniProtKB-KW"/>
</dbReference>
<keyword evidence="3" id="KW-0963">Cytoplasm</keyword>
<dbReference type="PANTHER" id="PTHR45832">
    <property type="entry name" value="SERINE/THREONINE-PROTEIN KINASE SAMKA-RELATED-RELATED"/>
    <property type="match status" value="1"/>
</dbReference>
<dbReference type="InterPro" id="IPR011009">
    <property type="entry name" value="Kinase-like_dom_sf"/>
</dbReference>
<dbReference type="InterPro" id="IPR033923">
    <property type="entry name" value="PAK_BD"/>
</dbReference>
<dbReference type="SMART" id="SM00285">
    <property type="entry name" value="PBD"/>
    <property type="match status" value="1"/>
</dbReference>
<proteinExistence type="predicted"/>
<dbReference type="CDD" id="cd01093">
    <property type="entry name" value="CRIB_PAK_like"/>
    <property type="match status" value="1"/>
</dbReference>
<keyword evidence="8" id="KW-0067">ATP-binding</keyword>
<evidence type="ECO:0000256" key="1">
    <source>
        <dbReference type="ARBA" id="ARBA00004496"/>
    </source>
</evidence>
<evidence type="ECO:0000256" key="7">
    <source>
        <dbReference type="ARBA" id="ARBA00022777"/>
    </source>
</evidence>
<evidence type="ECO:0000313" key="13">
    <source>
        <dbReference type="Proteomes" id="UP000694680"/>
    </source>
</evidence>
<feature type="region of interest" description="Disordered" evidence="9">
    <location>
        <begin position="1"/>
        <end position="78"/>
    </location>
</feature>
<dbReference type="InterPro" id="IPR000095">
    <property type="entry name" value="CRIB_dom"/>
</dbReference>
<keyword evidence="13" id="KW-1185">Reference proteome</keyword>
<keyword evidence="7" id="KW-0418">Kinase</keyword>
<protein>
    <recommendedName>
        <fullName evidence="2">non-specific serine/threonine protein kinase</fullName>
        <ecNumber evidence="2">2.7.11.1</ecNumber>
    </recommendedName>
</protein>
<name>A0A8C5HS88_GOUWI</name>
<dbReference type="Ensembl" id="ENSGWIT00000052221.1">
    <property type="protein sequence ID" value="ENSGWIP00000048284.1"/>
    <property type="gene ID" value="ENSGWIG00000023650.1"/>
</dbReference>
<comment type="subcellular location">
    <subcellularLocation>
        <location evidence="1">Cytoplasm</location>
    </subcellularLocation>
</comment>
<dbReference type="PANTHER" id="PTHR45832:SF10">
    <property type="entry name" value="NON-SPECIFIC SERINE_THREONINE PROTEIN KINASE"/>
    <property type="match status" value="1"/>
</dbReference>
<dbReference type="EC" id="2.7.11.1" evidence="2"/>
<dbReference type="FunFam" id="1.10.510.10:FF:000011">
    <property type="entry name" value="Non-specific serine/threonine protein kinase"/>
    <property type="match status" value="1"/>
</dbReference>
<dbReference type="InterPro" id="IPR036936">
    <property type="entry name" value="CRIB_dom_sf"/>
</dbReference>
<evidence type="ECO:0000256" key="6">
    <source>
        <dbReference type="ARBA" id="ARBA00022741"/>
    </source>
</evidence>
<reference evidence="12" key="1">
    <citation type="submission" date="2020-06" db="EMBL/GenBank/DDBJ databases">
        <authorList>
            <consortium name="Wellcome Sanger Institute Data Sharing"/>
        </authorList>
    </citation>
    <scope>NUCLEOTIDE SEQUENCE [LARGE SCALE GENOMIC DNA]</scope>
</reference>
<dbReference type="GO" id="GO:0005737">
    <property type="term" value="C:cytoplasm"/>
    <property type="evidence" value="ECO:0007669"/>
    <property type="project" value="UniProtKB-SubCell"/>
</dbReference>
<dbReference type="SMART" id="SM00220">
    <property type="entry name" value="S_TKc"/>
    <property type="match status" value="1"/>
</dbReference>
<dbReference type="InterPro" id="IPR000719">
    <property type="entry name" value="Prot_kinase_dom"/>
</dbReference>
<dbReference type="GO" id="GO:0005524">
    <property type="term" value="F:ATP binding"/>
    <property type="evidence" value="ECO:0007669"/>
    <property type="project" value="UniProtKB-KW"/>
</dbReference>
<dbReference type="InterPro" id="IPR051931">
    <property type="entry name" value="PAK3-like"/>
</dbReference>
<dbReference type="Pfam" id="PF00069">
    <property type="entry name" value="Pkinase"/>
    <property type="match status" value="1"/>
</dbReference>
<dbReference type="AlphaFoldDB" id="A0A8C5HS88"/>
<dbReference type="Proteomes" id="UP000694680">
    <property type="component" value="Chromosome 13"/>
</dbReference>
<reference evidence="12" key="3">
    <citation type="submission" date="2025-09" db="UniProtKB">
        <authorList>
            <consortium name="Ensembl"/>
        </authorList>
    </citation>
    <scope>IDENTIFICATION</scope>
</reference>
<accession>A0A8C5HS88</accession>
<dbReference type="Gene3D" id="3.30.200.20">
    <property type="entry name" value="Phosphorylase Kinase, domain 1"/>
    <property type="match status" value="1"/>
</dbReference>
<gene>
    <name evidence="12" type="primary">pak1</name>
</gene>
<evidence type="ECO:0000313" key="12">
    <source>
        <dbReference type="Ensembl" id="ENSGWIP00000048284.1"/>
    </source>
</evidence>
<dbReference type="FunFam" id="3.90.810.10:FF:000001">
    <property type="entry name" value="Non-specific serine/threonine protein kinase"/>
    <property type="match status" value="1"/>
</dbReference>
<feature type="compositionally biased region" description="Low complexity" evidence="9">
    <location>
        <begin position="230"/>
        <end position="241"/>
    </location>
</feature>
<keyword evidence="5" id="KW-0808">Transferase</keyword>
<reference evidence="12" key="2">
    <citation type="submission" date="2025-08" db="UniProtKB">
        <authorList>
            <consortium name="Ensembl"/>
        </authorList>
    </citation>
    <scope>IDENTIFICATION</scope>
</reference>